<dbReference type="EMBL" id="BPFZ01000002">
    <property type="protein sequence ID" value="GIU66181.1"/>
    <property type="molecule type" value="Genomic_DNA"/>
</dbReference>
<evidence type="ECO:0000313" key="1">
    <source>
        <dbReference type="EMBL" id="GIU66181.1"/>
    </source>
</evidence>
<protein>
    <submittedName>
        <fullName evidence="1">Haloacid dehalogenase</fullName>
    </submittedName>
</protein>
<dbReference type="SFLD" id="SFLDG01129">
    <property type="entry name" value="C1.5:_HAD__Beta-PGM__Phosphata"/>
    <property type="match status" value="1"/>
</dbReference>
<dbReference type="PANTHER" id="PTHR43611">
    <property type="entry name" value="ALPHA-D-GLUCOSE 1-PHOSPHATE PHOSPHATASE"/>
    <property type="match status" value="1"/>
</dbReference>
<reference evidence="1" key="2">
    <citation type="journal article" date="2023" name="ISME Commun">
        <title>Characterization of a bloom-associated alphaproteobacterial lineage, 'Candidatus Phycosocius': insights into freshwater algal-bacterial interactions.</title>
        <authorList>
            <person name="Tanabe Y."/>
            <person name="Yamaguchi H."/>
            <person name="Yoshida M."/>
            <person name="Kai A."/>
            <person name="Okazaki Y."/>
        </authorList>
    </citation>
    <scope>NUCLEOTIDE SEQUENCE</scope>
    <source>
        <strain evidence="1">BOTRYCO-1</strain>
    </source>
</reference>
<accession>A0ABQ4PT76</accession>
<organism evidence="1 2">
    <name type="scientific">Candidatus Phycosocius spiralis</name>
    <dbReference type="NCBI Taxonomy" id="2815099"/>
    <lineage>
        <taxon>Bacteria</taxon>
        <taxon>Pseudomonadati</taxon>
        <taxon>Pseudomonadota</taxon>
        <taxon>Alphaproteobacteria</taxon>
        <taxon>Caulobacterales</taxon>
        <taxon>Caulobacterales incertae sedis</taxon>
        <taxon>Candidatus Phycosocius</taxon>
    </lineage>
</organism>
<sequence>MSAPIRAILYDYGNVLVGWSPRSFYEHIILDPERLNFFLDQVCPMSWHMLHDLGQPMAVTIPKRQELYPEFAREIAAWKTHFGQMITGEITGTTALVAHLATSSIPQYVLTNMPSEMVETCFGSFDFPKYFQDVIVSGDEKAAKPERLIFDIALKRMGGLKAKEVFFTDDSPANIDAARSFGFVTHLFERPEGLKMAMQEVGLPV</sequence>
<gene>
    <name evidence="1" type="ORF">PsB1_0335</name>
</gene>
<dbReference type="PANTHER" id="PTHR43611:SF3">
    <property type="entry name" value="FLAVIN MONONUCLEOTIDE HYDROLASE 1, CHLOROPLATIC"/>
    <property type="match status" value="1"/>
</dbReference>
<dbReference type="SUPFAM" id="SSF56784">
    <property type="entry name" value="HAD-like"/>
    <property type="match status" value="1"/>
</dbReference>
<dbReference type="Proteomes" id="UP001161064">
    <property type="component" value="Unassembled WGS sequence"/>
</dbReference>
<dbReference type="NCBIfam" id="TIGR01509">
    <property type="entry name" value="HAD-SF-IA-v3"/>
    <property type="match status" value="1"/>
</dbReference>
<reference evidence="1" key="1">
    <citation type="submission" date="2021-05" db="EMBL/GenBank/DDBJ databases">
        <authorList>
            <person name="Tanabe Y."/>
        </authorList>
    </citation>
    <scope>NUCLEOTIDE SEQUENCE</scope>
    <source>
        <strain evidence="1">BOTRYCO-1</strain>
    </source>
</reference>
<dbReference type="Pfam" id="PF00702">
    <property type="entry name" value="Hydrolase"/>
    <property type="match status" value="1"/>
</dbReference>
<evidence type="ECO:0000313" key="2">
    <source>
        <dbReference type="Proteomes" id="UP001161064"/>
    </source>
</evidence>
<dbReference type="InterPro" id="IPR006439">
    <property type="entry name" value="HAD-SF_hydro_IA"/>
</dbReference>
<dbReference type="InterPro" id="IPR023214">
    <property type="entry name" value="HAD_sf"/>
</dbReference>
<name>A0ABQ4PT76_9PROT</name>
<dbReference type="InterPro" id="IPR036412">
    <property type="entry name" value="HAD-like_sf"/>
</dbReference>
<dbReference type="SFLD" id="SFLDS00003">
    <property type="entry name" value="Haloacid_Dehalogenase"/>
    <property type="match status" value="1"/>
</dbReference>
<comment type="caution">
    <text evidence="1">The sequence shown here is derived from an EMBL/GenBank/DDBJ whole genome shotgun (WGS) entry which is preliminary data.</text>
</comment>
<dbReference type="PRINTS" id="PR00413">
    <property type="entry name" value="HADHALOGNASE"/>
</dbReference>
<keyword evidence="2" id="KW-1185">Reference proteome</keyword>
<proteinExistence type="predicted"/>
<dbReference type="RefSeq" id="WP_284358666.1">
    <property type="nucleotide sequence ID" value="NZ_BPFZ01000002.1"/>
</dbReference>
<dbReference type="Gene3D" id="3.40.50.1000">
    <property type="entry name" value="HAD superfamily/HAD-like"/>
    <property type="match status" value="1"/>
</dbReference>